<evidence type="ECO:0000313" key="3">
    <source>
        <dbReference type="Proteomes" id="UP000095598"/>
    </source>
</evidence>
<dbReference type="PROSITE" id="PS51186">
    <property type="entry name" value="GNAT"/>
    <property type="match status" value="1"/>
</dbReference>
<dbReference type="EMBL" id="CYXT01000013">
    <property type="protein sequence ID" value="CUM98254.1"/>
    <property type="molecule type" value="Genomic_DNA"/>
</dbReference>
<organism evidence="2 3">
    <name type="scientific">Anaerostipes hadrus</name>
    <dbReference type="NCBI Taxonomy" id="649756"/>
    <lineage>
        <taxon>Bacteria</taxon>
        <taxon>Bacillati</taxon>
        <taxon>Bacillota</taxon>
        <taxon>Clostridia</taxon>
        <taxon>Lachnospirales</taxon>
        <taxon>Lachnospiraceae</taxon>
        <taxon>Anaerostipes</taxon>
    </lineage>
</organism>
<accession>A0A173T637</accession>
<dbReference type="RefSeq" id="WP_055258743.1">
    <property type="nucleotide sequence ID" value="NZ_CYXT01000013.1"/>
</dbReference>
<feature type="domain" description="N-acetyltransferase" evidence="1">
    <location>
        <begin position="4"/>
        <end position="170"/>
    </location>
</feature>
<dbReference type="Proteomes" id="UP000095598">
    <property type="component" value="Unassembled WGS sequence"/>
</dbReference>
<dbReference type="GO" id="GO:0016747">
    <property type="term" value="F:acyltransferase activity, transferring groups other than amino-acyl groups"/>
    <property type="evidence" value="ECO:0007669"/>
    <property type="project" value="InterPro"/>
</dbReference>
<dbReference type="SUPFAM" id="SSF55729">
    <property type="entry name" value="Acyl-CoA N-acyltransferases (Nat)"/>
    <property type="match status" value="1"/>
</dbReference>
<reference evidence="2 3" key="1">
    <citation type="submission" date="2015-09" db="EMBL/GenBank/DDBJ databases">
        <authorList>
            <consortium name="Pathogen Informatics"/>
        </authorList>
    </citation>
    <scope>NUCLEOTIDE SEQUENCE [LARGE SCALE GENOMIC DNA]</scope>
    <source>
        <strain evidence="2 3">2789STDY5608868</strain>
    </source>
</reference>
<gene>
    <name evidence="2" type="ORF">ERS852425_01845</name>
</gene>
<proteinExistence type="predicted"/>
<dbReference type="InterPro" id="IPR000182">
    <property type="entry name" value="GNAT_dom"/>
</dbReference>
<protein>
    <recommendedName>
        <fullName evidence="1">N-acetyltransferase domain-containing protein</fullName>
    </recommendedName>
</protein>
<evidence type="ECO:0000313" key="2">
    <source>
        <dbReference type="EMBL" id="CUM98254.1"/>
    </source>
</evidence>
<name>A0A173T637_ANAHA</name>
<evidence type="ECO:0000259" key="1">
    <source>
        <dbReference type="PROSITE" id="PS51186"/>
    </source>
</evidence>
<sequence length="170" mass="19856">MKHITIKRAEQTDVDMIMQLMQEAVDTVKVSDLFLPDNRQYIEEHISDRGFTLKALSSNNEILGFFIVDLPGESKHNLGYDLNYDDHKIHKVAHMDYAVVTSKARGLGLQRRFFKEAEKQLEDTIYEYFLGTVHPDNIYSRTNFVKAGYREARQMSKYGGMQRIIMEKEK</sequence>
<dbReference type="InterPro" id="IPR016181">
    <property type="entry name" value="Acyl_CoA_acyltransferase"/>
</dbReference>
<dbReference type="Gene3D" id="3.40.630.30">
    <property type="match status" value="1"/>
</dbReference>
<dbReference type="AlphaFoldDB" id="A0A173T637"/>